<reference evidence="3 4" key="1">
    <citation type="submission" date="2012-08" db="EMBL/GenBank/DDBJ databases">
        <title>Oryza genome evolution.</title>
        <authorList>
            <person name="Wing R.A."/>
        </authorList>
    </citation>
    <scope>NUCLEOTIDE SEQUENCE</scope>
</reference>
<dbReference type="InterPro" id="IPR029071">
    <property type="entry name" value="Ubiquitin-like_domsf"/>
</dbReference>
<evidence type="ECO:0000313" key="3">
    <source>
        <dbReference type="EnsemblPlants" id="LPERR02G28100.1"/>
    </source>
</evidence>
<dbReference type="Pfam" id="PF00240">
    <property type="entry name" value="ubiquitin"/>
    <property type="match status" value="1"/>
</dbReference>
<protein>
    <recommendedName>
        <fullName evidence="2">Ubiquitin-like domain-containing protein</fullName>
    </recommendedName>
</protein>
<evidence type="ECO:0000313" key="4">
    <source>
        <dbReference type="Proteomes" id="UP000032180"/>
    </source>
</evidence>
<proteinExistence type="predicted"/>
<feature type="compositionally biased region" description="Low complexity" evidence="1">
    <location>
        <begin position="93"/>
        <end position="107"/>
    </location>
</feature>
<reference evidence="3" key="3">
    <citation type="submission" date="2015-04" db="UniProtKB">
        <authorList>
            <consortium name="EnsemblPlants"/>
        </authorList>
    </citation>
    <scope>IDENTIFICATION</scope>
</reference>
<dbReference type="Proteomes" id="UP000032180">
    <property type="component" value="Chromosome 2"/>
</dbReference>
<dbReference type="HOGENOM" id="CLU_2213714_0_0_1"/>
<sequence>MDVTFRQYTGSSYPGSFRGSFTLEISFYATVLEMKQEVMRRKNIPVSSQRIFFRGVELSDGNTLMQLGIGQDTVHLLMRRDPPDGCCSGGSVGSSNQKYDSSSSSTS</sequence>
<feature type="domain" description="Ubiquitin-like" evidence="2">
    <location>
        <begin position="1"/>
        <end position="84"/>
    </location>
</feature>
<dbReference type="SUPFAM" id="SSF54236">
    <property type="entry name" value="Ubiquitin-like"/>
    <property type="match status" value="1"/>
</dbReference>
<dbReference type="CDD" id="cd17039">
    <property type="entry name" value="Ubl_ubiquitin_like"/>
    <property type="match status" value="1"/>
</dbReference>
<evidence type="ECO:0000259" key="2">
    <source>
        <dbReference type="PROSITE" id="PS50053"/>
    </source>
</evidence>
<dbReference type="AlphaFoldDB" id="A0A0D9VLL5"/>
<feature type="region of interest" description="Disordered" evidence="1">
    <location>
        <begin position="80"/>
        <end position="107"/>
    </location>
</feature>
<keyword evidence="4" id="KW-1185">Reference proteome</keyword>
<name>A0A0D9VLL5_9ORYZ</name>
<accession>A0A0D9VLL5</accession>
<dbReference type="InterPro" id="IPR000626">
    <property type="entry name" value="Ubiquitin-like_dom"/>
</dbReference>
<dbReference type="Gramene" id="LPERR02G28100.1">
    <property type="protein sequence ID" value="LPERR02G28100.1"/>
    <property type="gene ID" value="LPERR02G28100"/>
</dbReference>
<evidence type="ECO:0000256" key="1">
    <source>
        <dbReference type="SAM" id="MobiDB-lite"/>
    </source>
</evidence>
<dbReference type="Gene3D" id="3.10.20.90">
    <property type="entry name" value="Phosphatidylinositol 3-kinase Catalytic Subunit, Chain A, domain 1"/>
    <property type="match status" value="1"/>
</dbReference>
<reference evidence="4" key="2">
    <citation type="submission" date="2013-12" db="EMBL/GenBank/DDBJ databases">
        <authorList>
            <person name="Yu Y."/>
            <person name="Lee S."/>
            <person name="de Baynast K."/>
            <person name="Wissotski M."/>
            <person name="Liu L."/>
            <person name="Talag J."/>
            <person name="Goicoechea J."/>
            <person name="Angelova A."/>
            <person name="Jetty R."/>
            <person name="Kudrna D."/>
            <person name="Golser W."/>
            <person name="Rivera L."/>
            <person name="Zhang J."/>
            <person name="Wing R."/>
        </authorList>
    </citation>
    <scope>NUCLEOTIDE SEQUENCE</scope>
</reference>
<dbReference type="SMART" id="SM00213">
    <property type="entry name" value="UBQ"/>
    <property type="match status" value="1"/>
</dbReference>
<dbReference type="PROSITE" id="PS50053">
    <property type="entry name" value="UBIQUITIN_2"/>
    <property type="match status" value="1"/>
</dbReference>
<organism evidence="3 4">
    <name type="scientific">Leersia perrieri</name>
    <dbReference type="NCBI Taxonomy" id="77586"/>
    <lineage>
        <taxon>Eukaryota</taxon>
        <taxon>Viridiplantae</taxon>
        <taxon>Streptophyta</taxon>
        <taxon>Embryophyta</taxon>
        <taxon>Tracheophyta</taxon>
        <taxon>Spermatophyta</taxon>
        <taxon>Magnoliopsida</taxon>
        <taxon>Liliopsida</taxon>
        <taxon>Poales</taxon>
        <taxon>Poaceae</taxon>
        <taxon>BOP clade</taxon>
        <taxon>Oryzoideae</taxon>
        <taxon>Oryzeae</taxon>
        <taxon>Oryzinae</taxon>
        <taxon>Leersia</taxon>
    </lineage>
</organism>
<dbReference type="EnsemblPlants" id="LPERR02G28100.1">
    <property type="protein sequence ID" value="LPERR02G28100.1"/>
    <property type="gene ID" value="LPERR02G28100"/>
</dbReference>